<dbReference type="Pfam" id="PF07681">
    <property type="entry name" value="DoxX"/>
    <property type="match status" value="1"/>
</dbReference>
<feature type="compositionally biased region" description="Low complexity" evidence="5">
    <location>
        <begin position="205"/>
        <end position="214"/>
    </location>
</feature>
<dbReference type="PATRIC" id="fig|264251.5.peg.1453"/>
<evidence type="ECO:0000256" key="5">
    <source>
        <dbReference type="SAM" id="MobiDB-lite"/>
    </source>
</evidence>
<dbReference type="RefSeq" id="WP_064314873.1">
    <property type="nucleotide sequence ID" value="NZ_JNBQ01000004.1"/>
</dbReference>
<evidence type="ECO:0008006" key="8">
    <source>
        <dbReference type="Google" id="ProtNLM"/>
    </source>
</evidence>
<dbReference type="STRING" id="264251.FB00_07140"/>
<accession>A0A0H2KQY2</accession>
<keyword evidence="7" id="KW-1185">Reference proteome</keyword>
<evidence type="ECO:0000256" key="1">
    <source>
        <dbReference type="ARBA" id="ARBA00004141"/>
    </source>
</evidence>
<evidence type="ECO:0000313" key="7">
    <source>
        <dbReference type="Proteomes" id="UP000035265"/>
    </source>
</evidence>
<name>A0A0H2KQY2_9MICO</name>
<sequence length="234" mass="24067">MLLRHLARPMLASWFVYDGLQAALKPAEHVRAARSGVELVEKSAGIEAPLSEKQVATLVRAHGAATAVAGLFLAVGKAPRTAALTLAALTVPLAVVNQPFTSGEATRAERTRKFVANVGAIGAALIAGADYEGRPGVQWRLEKARHDLALAKQAKQEAVVASAKGAVKDVSTSARGAAKEASRSTKNAAKHAAKEAGRSARRATKAAQQAAEHAATLAAGAVHDAEAAVRAKVA</sequence>
<proteinExistence type="predicted"/>
<reference evidence="6 7" key="1">
    <citation type="submission" date="2014-05" db="EMBL/GenBank/DDBJ databases">
        <title>Cellulosimicrobium funkei U11 genome.</title>
        <authorList>
            <person name="Hu C."/>
            <person name="Gong Y."/>
            <person name="Wan W."/>
            <person name="Jiang M."/>
        </authorList>
    </citation>
    <scope>NUCLEOTIDE SEQUENCE [LARGE SCALE GENOMIC DNA]</scope>
    <source>
        <strain evidence="6 7">U11</strain>
    </source>
</reference>
<feature type="region of interest" description="Disordered" evidence="5">
    <location>
        <begin position="171"/>
        <end position="214"/>
    </location>
</feature>
<organism evidence="6 7">
    <name type="scientific">Cellulosimicrobium funkei</name>
    <dbReference type="NCBI Taxonomy" id="264251"/>
    <lineage>
        <taxon>Bacteria</taxon>
        <taxon>Bacillati</taxon>
        <taxon>Actinomycetota</taxon>
        <taxon>Actinomycetes</taxon>
        <taxon>Micrococcales</taxon>
        <taxon>Promicromonosporaceae</taxon>
        <taxon>Cellulosimicrobium</taxon>
    </lineage>
</organism>
<dbReference type="InterPro" id="IPR032808">
    <property type="entry name" value="DoxX"/>
</dbReference>
<comment type="caution">
    <text evidence="6">The sequence shown here is derived from an EMBL/GenBank/DDBJ whole genome shotgun (WGS) entry which is preliminary data.</text>
</comment>
<comment type="subcellular location">
    <subcellularLocation>
        <location evidence="1">Membrane</location>
        <topology evidence="1">Multi-pass membrane protein</topology>
    </subcellularLocation>
</comment>
<keyword evidence="4" id="KW-0472">Membrane</keyword>
<evidence type="ECO:0000256" key="4">
    <source>
        <dbReference type="ARBA" id="ARBA00023136"/>
    </source>
</evidence>
<protein>
    <recommendedName>
        <fullName evidence="8">DoxX family membrane protein</fullName>
    </recommendedName>
</protein>
<dbReference type="AlphaFoldDB" id="A0A0H2KQY2"/>
<dbReference type="Proteomes" id="UP000035265">
    <property type="component" value="Unassembled WGS sequence"/>
</dbReference>
<evidence type="ECO:0000256" key="3">
    <source>
        <dbReference type="ARBA" id="ARBA00022989"/>
    </source>
</evidence>
<dbReference type="EMBL" id="JNBQ01000004">
    <property type="protein sequence ID" value="KLN35538.1"/>
    <property type="molecule type" value="Genomic_DNA"/>
</dbReference>
<gene>
    <name evidence="6" type="ORF">FB00_07140</name>
</gene>
<evidence type="ECO:0000256" key="2">
    <source>
        <dbReference type="ARBA" id="ARBA00022692"/>
    </source>
</evidence>
<keyword evidence="2" id="KW-0812">Transmembrane</keyword>
<keyword evidence="3" id="KW-1133">Transmembrane helix</keyword>
<evidence type="ECO:0000313" key="6">
    <source>
        <dbReference type="EMBL" id="KLN35538.1"/>
    </source>
</evidence>